<dbReference type="AlphaFoldDB" id="A0A319E6S2"/>
<keyword evidence="3" id="KW-1185">Reference proteome</keyword>
<evidence type="ECO:0000256" key="1">
    <source>
        <dbReference type="SAM" id="MobiDB-lite"/>
    </source>
</evidence>
<dbReference type="EMBL" id="KZ826361">
    <property type="protein sequence ID" value="PYI05090.1"/>
    <property type="molecule type" value="Genomic_DNA"/>
</dbReference>
<name>A0A319E6S2_ASPSB</name>
<sequence length="220" mass="23773">MGSSETILLFLCFGHQLSIRQALVLHLNDLPMTGTGVVERACSCQAVILLVPLSLSIHDDGKKNNQIMIGLHFRRGKAGDSQRGEGGPDHETVGVPEVTPGLDDNTSSVDLPSYFLYDSGSRSILLVTAVLDLGSEQDRGPGDPLLTVDVQNISTRMRSFPCCLSSWRIRHNDQAVEPGFNLHPHIELLEMMGRGDGVGNGDGGIHGQTNQASWFLGYVP</sequence>
<proteinExistence type="predicted"/>
<evidence type="ECO:0000313" key="3">
    <source>
        <dbReference type="Proteomes" id="UP000248423"/>
    </source>
</evidence>
<reference evidence="2 3" key="1">
    <citation type="submission" date="2018-02" db="EMBL/GenBank/DDBJ databases">
        <title>The genomes of Aspergillus section Nigri reveals drivers in fungal speciation.</title>
        <authorList>
            <consortium name="DOE Joint Genome Institute"/>
            <person name="Vesth T.C."/>
            <person name="Nybo J."/>
            <person name="Theobald S."/>
            <person name="Brandl J."/>
            <person name="Frisvad J.C."/>
            <person name="Nielsen K.F."/>
            <person name="Lyhne E.K."/>
            <person name="Kogle M.E."/>
            <person name="Kuo A."/>
            <person name="Riley R."/>
            <person name="Clum A."/>
            <person name="Nolan M."/>
            <person name="Lipzen A."/>
            <person name="Salamov A."/>
            <person name="Henrissat B."/>
            <person name="Wiebenga A."/>
            <person name="De vries R.P."/>
            <person name="Grigoriev I.V."/>
            <person name="Mortensen U.H."/>
            <person name="Andersen M.R."/>
            <person name="Baker S.E."/>
        </authorList>
    </citation>
    <scope>NUCLEOTIDE SEQUENCE [LARGE SCALE GENOMIC DNA]</scope>
    <source>
        <strain evidence="2 3">CBS 121057</strain>
    </source>
</reference>
<dbReference type="VEuPathDB" id="FungiDB:BO78DRAFT_154170"/>
<feature type="compositionally biased region" description="Basic and acidic residues" evidence="1">
    <location>
        <begin position="78"/>
        <end position="92"/>
    </location>
</feature>
<protein>
    <submittedName>
        <fullName evidence="2">Uncharacterized protein</fullName>
    </submittedName>
</protein>
<feature type="region of interest" description="Disordered" evidence="1">
    <location>
        <begin position="78"/>
        <end position="106"/>
    </location>
</feature>
<gene>
    <name evidence="2" type="ORF">BO78DRAFT_154170</name>
</gene>
<organism evidence="2 3">
    <name type="scientific">Aspergillus sclerotiicarbonarius (strain CBS 121057 / IBT 28362)</name>
    <dbReference type="NCBI Taxonomy" id="1448318"/>
    <lineage>
        <taxon>Eukaryota</taxon>
        <taxon>Fungi</taxon>
        <taxon>Dikarya</taxon>
        <taxon>Ascomycota</taxon>
        <taxon>Pezizomycotina</taxon>
        <taxon>Eurotiomycetes</taxon>
        <taxon>Eurotiomycetidae</taxon>
        <taxon>Eurotiales</taxon>
        <taxon>Aspergillaceae</taxon>
        <taxon>Aspergillus</taxon>
        <taxon>Aspergillus subgen. Circumdati</taxon>
    </lineage>
</organism>
<dbReference type="Proteomes" id="UP000248423">
    <property type="component" value="Unassembled WGS sequence"/>
</dbReference>
<accession>A0A319E6S2</accession>
<evidence type="ECO:0000313" key="2">
    <source>
        <dbReference type="EMBL" id="PYI05090.1"/>
    </source>
</evidence>